<reference evidence="17 19" key="1">
    <citation type="journal article" date="2019" name="Sci. Rep.">
        <title>Orb-weaving spider Araneus ventricosus genome elucidates the spidroin gene catalogue.</title>
        <authorList>
            <person name="Kono N."/>
            <person name="Nakamura H."/>
            <person name="Ohtoshi R."/>
            <person name="Moran D.A.P."/>
            <person name="Shinohara A."/>
            <person name="Yoshida Y."/>
            <person name="Fujiwara M."/>
            <person name="Mori M."/>
            <person name="Tomita M."/>
            <person name="Arakawa K."/>
        </authorList>
    </citation>
    <scope>NUCLEOTIDE SEQUENCE [LARGE SCALE GENOMIC DNA]</scope>
</reference>
<comment type="function">
    <text evidence="15">Extracellular matrix serine protease secreted by pioneer neurons that plays a role in layering of neurons in the cerebral cortex and cerebellum by coordinating cell positioning during neurodevelopment. Regulates microtubule function in neurons and neuronal migration. Binding to the extracellular domains of lipoprotein receptors VLDLR and LRP8/APOER2 induces tyrosine phosphorylation of DAB1 and modulation of TAU phosphorylation. Affects migration of sympathetic preganglionic neurons in the spinal cord, where it seems to act as a barrier to neuronal migration. Enzymatic activity is important for the modulation of cell adhesion.</text>
</comment>
<comment type="similarity">
    <text evidence="12">Belongs to the reelin family.</text>
</comment>
<dbReference type="EMBL" id="BGPR01126122">
    <property type="protein sequence ID" value="GBN33949.1"/>
    <property type="molecule type" value="Genomic_DNA"/>
</dbReference>
<dbReference type="AlphaFoldDB" id="A0A4Y2N6X3"/>
<evidence type="ECO:0000313" key="17">
    <source>
        <dbReference type="EMBL" id="GBN33927.1"/>
    </source>
</evidence>
<dbReference type="GO" id="GO:0046872">
    <property type="term" value="F:metal ion binding"/>
    <property type="evidence" value="ECO:0007669"/>
    <property type="project" value="UniProtKB-KW"/>
</dbReference>
<dbReference type="GO" id="GO:0007155">
    <property type="term" value="P:cell adhesion"/>
    <property type="evidence" value="ECO:0007669"/>
    <property type="project" value="UniProtKB-KW"/>
</dbReference>
<evidence type="ECO:0000313" key="19">
    <source>
        <dbReference type="Proteomes" id="UP000499080"/>
    </source>
</evidence>
<evidence type="ECO:0000256" key="1">
    <source>
        <dbReference type="ARBA" id="ARBA00004498"/>
    </source>
</evidence>
<feature type="region of interest" description="Disordered" evidence="16">
    <location>
        <begin position="190"/>
        <end position="213"/>
    </location>
</feature>
<evidence type="ECO:0000256" key="16">
    <source>
        <dbReference type="SAM" id="MobiDB-lite"/>
    </source>
</evidence>
<evidence type="ECO:0000256" key="4">
    <source>
        <dbReference type="ARBA" id="ARBA00022530"/>
    </source>
</evidence>
<dbReference type="GO" id="GO:0006508">
    <property type="term" value="P:proteolysis"/>
    <property type="evidence" value="ECO:0007669"/>
    <property type="project" value="UniProtKB-KW"/>
</dbReference>
<keyword evidence="19" id="KW-1185">Reference proteome</keyword>
<comment type="caution">
    <text evidence="17">The sequence shown here is derived from an EMBL/GenBank/DDBJ whole genome shotgun (WGS) entry which is preliminary data.</text>
</comment>
<evidence type="ECO:0000256" key="8">
    <source>
        <dbReference type="ARBA" id="ARBA00022825"/>
    </source>
</evidence>
<protein>
    <recommendedName>
        <fullName evidence="13">Reelin</fullName>
    </recommendedName>
</protein>
<evidence type="ECO:0000256" key="7">
    <source>
        <dbReference type="ARBA" id="ARBA00022801"/>
    </source>
</evidence>
<evidence type="ECO:0000256" key="6">
    <source>
        <dbReference type="ARBA" id="ARBA00022723"/>
    </source>
</evidence>
<keyword evidence="5" id="KW-0645">Protease</keyword>
<sequence>TVFLQYSLNGGITWTTLKELYFKNHVYPSYVAVPLHDDARKKVVRIRWWQAQHGGRAHHDWAVDNIFIGGDVDAPEKYLSLEKGHFLRDREWLTATHINHEEYCNSDHKVAVGKSITNENAVLETIDVHVKKHYVLEFMLRAQLNPHLPGGRVRRYLRVNPFKRGDENSIFPFLGIAVAKLPQVVSSRLQDQRFPGLKPNSTEDPPCMGPAAH</sequence>
<evidence type="ECO:0000256" key="11">
    <source>
        <dbReference type="ARBA" id="ARBA00022889"/>
    </source>
</evidence>
<evidence type="ECO:0000256" key="15">
    <source>
        <dbReference type="ARBA" id="ARBA00046064"/>
    </source>
</evidence>
<evidence type="ECO:0000256" key="5">
    <source>
        <dbReference type="ARBA" id="ARBA00022670"/>
    </source>
</evidence>
<accession>A0A4Y2N6X3</accession>
<dbReference type="EMBL" id="BGPR01126111">
    <property type="protein sequence ID" value="GBN33927.1"/>
    <property type="molecule type" value="Genomic_DNA"/>
</dbReference>
<dbReference type="InterPro" id="IPR049419">
    <property type="entry name" value="Reelin_subrepeat-B"/>
</dbReference>
<keyword evidence="10" id="KW-0106">Calcium</keyword>
<dbReference type="GO" id="GO:0007417">
    <property type="term" value="P:central nervous system development"/>
    <property type="evidence" value="ECO:0007669"/>
    <property type="project" value="InterPro"/>
</dbReference>
<dbReference type="GO" id="GO:0070325">
    <property type="term" value="F:lipoprotein particle receptor binding"/>
    <property type="evidence" value="ECO:0007669"/>
    <property type="project" value="InterPro"/>
</dbReference>
<evidence type="ECO:0000256" key="3">
    <source>
        <dbReference type="ARBA" id="ARBA00022525"/>
    </source>
</evidence>
<evidence type="ECO:0000256" key="14">
    <source>
        <dbReference type="ARBA" id="ARBA00044961"/>
    </source>
</evidence>
<keyword evidence="8" id="KW-0720">Serine protease</keyword>
<keyword evidence="9" id="KW-0862">Zinc</keyword>
<dbReference type="GO" id="GO:0001764">
    <property type="term" value="P:neuron migration"/>
    <property type="evidence" value="ECO:0007669"/>
    <property type="project" value="InterPro"/>
</dbReference>
<dbReference type="InterPro" id="IPR034968">
    <property type="entry name" value="Reelin"/>
</dbReference>
<dbReference type="PANTHER" id="PTHR11841:SF1">
    <property type="entry name" value="REELIN"/>
    <property type="match status" value="1"/>
</dbReference>
<feature type="non-terminal residue" evidence="17">
    <location>
        <position position="1"/>
    </location>
</feature>
<evidence type="ECO:0000313" key="18">
    <source>
        <dbReference type="EMBL" id="GBN33949.1"/>
    </source>
</evidence>
<dbReference type="Pfam" id="PF21471">
    <property type="entry name" value="Reelin_subrepeat-B"/>
    <property type="match status" value="1"/>
</dbReference>
<evidence type="ECO:0000256" key="2">
    <source>
        <dbReference type="ARBA" id="ARBA00022473"/>
    </source>
</evidence>
<organism evidence="17 19">
    <name type="scientific">Araneus ventricosus</name>
    <name type="common">Orbweaver spider</name>
    <name type="synonym">Epeira ventricosa</name>
    <dbReference type="NCBI Taxonomy" id="182803"/>
    <lineage>
        <taxon>Eukaryota</taxon>
        <taxon>Metazoa</taxon>
        <taxon>Ecdysozoa</taxon>
        <taxon>Arthropoda</taxon>
        <taxon>Chelicerata</taxon>
        <taxon>Arachnida</taxon>
        <taxon>Araneae</taxon>
        <taxon>Araneomorphae</taxon>
        <taxon>Entelegynae</taxon>
        <taxon>Araneoidea</taxon>
        <taxon>Araneidae</taxon>
        <taxon>Araneus</taxon>
    </lineage>
</organism>
<keyword evidence="3" id="KW-0964">Secreted</keyword>
<comment type="subcellular location">
    <subcellularLocation>
        <location evidence="1">Secreted</location>
        <location evidence="1">Extracellular space</location>
        <location evidence="1">Extracellular matrix</location>
    </subcellularLocation>
</comment>
<comment type="subunit">
    <text evidence="14">Oligomer of disulfide-linked homodimers.</text>
</comment>
<keyword evidence="7" id="KW-0378">Hydrolase</keyword>
<keyword evidence="2" id="KW-0217">Developmental protein</keyword>
<name>A0A4Y2N6X3_ARAVE</name>
<evidence type="ECO:0000256" key="10">
    <source>
        <dbReference type="ARBA" id="ARBA00022837"/>
    </source>
</evidence>
<evidence type="ECO:0000256" key="13">
    <source>
        <dbReference type="ARBA" id="ARBA00023900"/>
    </source>
</evidence>
<proteinExistence type="inferred from homology"/>
<dbReference type="PANTHER" id="PTHR11841">
    <property type="entry name" value="REELIN"/>
    <property type="match status" value="1"/>
</dbReference>
<keyword evidence="11" id="KW-0130">Cell adhesion</keyword>
<dbReference type="Proteomes" id="UP000499080">
    <property type="component" value="Unassembled WGS sequence"/>
</dbReference>
<dbReference type="Gene3D" id="2.60.120.260">
    <property type="entry name" value="Galactose-binding domain-like"/>
    <property type="match status" value="1"/>
</dbReference>
<evidence type="ECO:0000256" key="9">
    <source>
        <dbReference type="ARBA" id="ARBA00022833"/>
    </source>
</evidence>
<dbReference type="GO" id="GO:0008236">
    <property type="term" value="F:serine-type peptidase activity"/>
    <property type="evidence" value="ECO:0007669"/>
    <property type="project" value="UniProtKB-KW"/>
</dbReference>
<keyword evidence="6" id="KW-0479">Metal-binding</keyword>
<gene>
    <name evidence="17" type="ORF">AVEN_242475_1</name>
    <name evidence="18" type="ORF">AVEN_66952_1</name>
</gene>
<evidence type="ECO:0000256" key="12">
    <source>
        <dbReference type="ARBA" id="ARBA00023773"/>
    </source>
</evidence>
<keyword evidence="4" id="KW-0272">Extracellular matrix</keyword>